<evidence type="ECO:0000313" key="3">
    <source>
        <dbReference type="EMBL" id="KAF0714933.1"/>
    </source>
</evidence>
<dbReference type="GeneID" id="20808208"/>
<evidence type="ECO:0000313" key="4">
    <source>
        <dbReference type="Proteomes" id="UP000469452"/>
    </source>
</evidence>
<dbReference type="Proteomes" id="UP000469452">
    <property type="component" value="Unassembled WGS sequence"/>
</dbReference>
<protein>
    <submittedName>
        <fullName evidence="2">Uncharacterized protein</fullName>
    </submittedName>
</protein>
<dbReference type="EMBL" id="KI913125">
    <property type="protein sequence ID" value="ETV80711.1"/>
    <property type="molecule type" value="Genomic_DNA"/>
</dbReference>
<dbReference type="RefSeq" id="XP_009829658.1">
    <property type="nucleotide sequence ID" value="XM_009831356.1"/>
</dbReference>
<accession>W4GMX8</accession>
<feature type="region of interest" description="Disordered" evidence="1">
    <location>
        <begin position="1"/>
        <end position="85"/>
    </location>
</feature>
<organism evidence="2">
    <name type="scientific">Aphanomyces astaci</name>
    <name type="common">Crayfish plague agent</name>
    <dbReference type="NCBI Taxonomy" id="112090"/>
    <lineage>
        <taxon>Eukaryota</taxon>
        <taxon>Sar</taxon>
        <taxon>Stramenopiles</taxon>
        <taxon>Oomycota</taxon>
        <taxon>Saprolegniomycetes</taxon>
        <taxon>Saprolegniales</taxon>
        <taxon>Verrucalvaceae</taxon>
        <taxon>Aphanomyces</taxon>
    </lineage>
</organism>
<feature type="compositionally biased region" description="Basic and acidic residues" evidence="1">
    <location>
        <begin position="1"/>
        <end position="19"/>
    </location>
</feature>
<evidence type="ECO:0000256" key="1">
    <source>
        <dbReference type="SAM" id="MobiDB-lite"/>
    </source>
</evidence>
<feature type="compositionally biased region" description="Polar residues" evidence="1">
    <location>
        <begin position="24"/>
        <end position="38"/>
    </location>
</feature>
<dbReference type="AlphaFoldDB" id="W4GMX8"/>
<evidence type="ECO:0000313" key="2">
    <source>
        <dbReference type="EMBL" id="ETV80711.1"/>
    </source>
</evidence>
<gene>
    <name evidence="3" type="ORF">AaE_011455</name>
    <name evidence="2" type="ORF">H257_06212</name>
</gene>
<name>W4GMX8_APHAT</name>
<reference evidence="2" key="1">
    <citation type="submission" date="2013-12" db="EMBL/GenBank/DDBJ databases">
        <title>The Genome Sequence of Aphanomyces astaci APO3.</title>
        <authorList>
            <consortium name="The Broad Institute Genomics Platform"/>
            <person name="Russ C."/>
            <person name="Tyler B."/>
            <person name="van West P."/>
            <person name="Dieguez-Uribeondo J."/>
            <person name="Young S.K."/>
            <person name="Zeng Q."/>
            <person name="Gargeya S."/>
            <person name="Fitzgerald M."/>
            <person name="Abouelleil A."/>
            <person name="Alvarado L."/>
            <person name="Chapman S.B."/>
            <person name="Gainer-Dewar J."/>
            <person name="Goldberg J."/>
            <person name="Griggs A."/>
            <person name="Gujja S."/>
            <person name="Hansen M."/>
            <person name="Howarth C."/>
            <person name="Imamovic A."/>
            <person name="Ireland A."/>
            <person name="Larimer J."/>
            <person name="McCowan C."/>
            <person name="Murphy C."/>
            <person name="Pearson M."/>
            <person name="Poon T.W."/>
            <person name="Priest M."/>
            <person name="Roberts A."/>
            <person name="Saif S."/>
            <person name="Shea T."/>
            <person name="Sykes S."/>
            <person name="Wortman J."/>
            <person name="Nusbaum C."/>
            <person name="Birren B."/>
        </authorList>
    </citation>
    <scope>NUCLEOTIDE SEQUENCE [LARGE SCALE GENOMIC DNA]</scope>
    <source>
        <strain evidence="2">APO3</strain>
    </source>
</reference>
<sequence length="113" mass="12259">MAQHQGDEKSMMDKVKDSLHAGYESTSDQFQKFKSSFEGQDEKTPSKATQFFESVKGHPPSEAQDTLEQVGTEAQDRKGHDEGCKAGADCACPSAPAEIRMQSTDQQKGSSTA</sequence>
<dbReference type="EMBL" id="VJMI01017134">
    <property type="protein sequence ID" value="KAF0714933.1"/>
    <property type="molecule type" value="Genomic_DNA"/>
</dbReference>
<proteinExistence type="predicted"/>
<reference evidence="3 4" key="2">
    <citation type="submission" date="2019-06" db="EMBL/GenBank/DDBJ databases">
        <title>Genomics analysis of Aphanomyces spp. identifies a new class of oomycete effector associated with host adaptation.</title>
        <authorList>
            <person name="Gaulin E."/>
        </authorList>
    </citation>
    <scope>NUCLEOTIDE SEQUENCE [LARGE SCALE GENOMIC DNA]</scope>
    <source>
        <strain evidence="3 4">E</strain>
    </source>
</reference>
<feature type="compositionally biased region" description="Basic and acidic residues" evidence="1">
    <location>
        <begin position="74"/>
        <end position="84"/>
    </location>
</feature>
<dbReference type="VEuPathDB" id="FungiDB:H257_06212"/>